<name>A0A370R2S6_9GAMM</name>
<accession>A0A370R2S6</accession>
<evidence type="ECO:0000313" key="3">
    <source>
        <dbReference type="Proteomes" id="UP000254848"/>
    </source>
</evidence>
<protein>
    <submittedName>
        <fullName evidence="2">Uncharacterized protein DUF4035</fullName>
    </submittedName>
</protein>
<gene>
    <name evidence="2" type="ORF">C8D90_101160</name>
</gene>
<dbReference type="Pfam" id="PF06223">
    <property type="entry name" value="Phage_tail_T"/>
    <property type="match status" value="1"/>
</dbReference>
<evidence type="ECO:0000313" key="2">
    <source>
        <dbReference type="EMBL" id="RDK96724.1"/>
    </source>
</evidence>
<comment type="caution">
    <text evidence="2">The sequence shown here is derived from an EMBL/GenBank/DDBJ whole genome shotgun (WGS) entry which is preliminary data.</text>
</comment>
<dbReference type="AlphaFoldDB" id="A0A370R2S6"/>
<organism evidence="2 3">
    <name type="scientific">Enterobacillus tribolii</name>
    <dbReference type="NCBI Taxonomy" id="1487935"/>
    <lineage>
        <taxon>Bacteria</taxon>
        <taxon>Pseudomonadati</taxon>
        <taxon>Pseudomonadota</taxon>
        <taxon>Gammaproteobacteria</taxon>
        <taxon>Enterobacterales</taxon>
        <taxon>Hafniaceae</taxon>
        <taxon>Enterobacillus</taxon>
    </lineage>
</organism>
<reference evidence="2 3" key="1">
    <citation type="submission" date="2018-07" db="EMBL/GenBank/DDBJ databases">
        <title>Genomic Encyclopedia of Type Strains, Phase IV (KMG-IV): sequencing the most valuable type-strain genomes for metagenomic binning, comparative biology and taxonomic classification.</title>
        <authorList>
            <person name="Goeker M."/>
        </authorList>
    </citation>
    <scope>NUCLEOTIDE SEQUENCE [LARGE SCALE GENOMIC DNA]</scope>
    <source>
        <strain evidence="2 3">DSM 103736</strain>
    </source>
</reference>
<keyword evidence="3" id="KW-1185">Reference proteome</keyword>
<dbReference type="OrthoDB" id="8662049at2"/>
<feature type="domain" description="Minor tail T" evidence="1">
    <location>
        <begin position="19"/>
        <end position="93"/>
    </location>
</feature>
<proteinExistence type="predicted"/>
<dbReference type="Proteomes" id="UP000254848">
    <property type="component" value="Unassembled WGS sequence"/>
</dbReference>
<evidence type="ECO:0000259" key="1">
    <source>
        <dbReference type="Pfam" id="PF06223"/>
    </source>
</evidence>
<dbReference type="InterPro" id="IPR009350">
    <property type="entry name" value="Phage_tail_T"/>
</dbReference>
<dbReference type="EMBL" id="QRAP01000001">
    <property type="protein sequence ID" value="RDK96724.1"/>
    <property type="molecule type" value="Genomic_DNA"/>
</dbReference>
<dbReference type="RefSeq" id="WP_115456518.1">
    <property type="nucleotide sequence ID" value="NZ_QRAP01000001.1"/>
</dbReference>
<sequence>MTLALRLGKTLNELNKTLTASELQMWLAYDRRSPLGDWRGDMHAAQITAAVFNAQGAEASVDEFMPKFGETGDEEQTAAVDEGEGQFEALFNMLAQ</sequence>